<reference evidence="9 10" key="1">
    <citation type="submission" date="2019-03" db="EMBL/GenBank/DDBJ databases">
        <authorList>
            <person name="Che Y."/>
            <person name="Zhou L."/>
        </authorList>
    </citation>
    <scope>NUCLEOTIDE SEQUENCE [LARGE SCALE GENOMIC DNA]</scope>
    <source>
        <strain evidence="9 10">AIFJ1607</strain>
    </source>
</reference>
<evidence type="ECO:0000256" key="3">
    <source>
        <dbReference type="ARBA" id="ARBA00022448"/>
    </source>
</evidence>
<dbReference type="EMBL" id="CP038145">
    <property type="protein sequence ID" value="QBQ64355.1"/>
    <property type="molecule type" value="Genomic_DNA"/>
</dbReference>
<dbReference type="AlphaFoldDB" id="A0A4P7CJQ5"/>
<sequence>MSLLKITNVTVQTLDGIELVEPISFCLERGKNITILGETGSGKSLLIQAIMGALPQGLTASGEIVVENCKIDGQSDRLQSLWGKTLVMLPQEPRRSLNPLMRISRQLWESFRFVAGLSQKNAEKASEISLTQLGLSQAQQRYPHQLSGGMAQRASFAIATASGGKILLADEPTKGLDPNSKAEVINLLKQAYETGGGLLTITHDIEVATALGGYIFVMKKGKLIEQGEAEQLLNQPQAPYTQALIGADPQHWQPLADLQHSTPKTPLVSVKNLTVARRTRTLFKQLSFDLHQGEILGIVGHSGIGKSTLADVLCGLLKPQSGEVIWHSHSHKKHQVLKLYQDPPEAFAPNVSLQQLLDDVIEHHHLDRSQIPALLAQLALSPDILQRNADNVSGGELQRVAILRALLLEPVLLFADEVTSRLDPITQQETIKLLIEQCRARNCGLIIVSHDPFLIERSCDKVINLENYL</sequence>
<evidence type="ECO:0000256" key="2">
    <source>
        <dbReference type="ARBA" id="ARBA00005417"/>
    </source>
</evidence>
<dbReference type="InterPro" id="IPR017871">
    <property type="entry name" value="ABC_transporter-like_CS"/>
</dbReference>
<dbReference type="KEGG" id="aio:EXH44_09030"/>
<dbReference type="PANTHER" id="PTHR43297:SF7">
    <property type="entry name" value="D,D-DIPEPTIDE TRANSPORT ATP-BINDING PROTEIN DDPD-RELATED"/>
    <property type="match status" value="1"/>
</dbReference>
<dbReference type="Gene3D" id="3.40.50.300">
    <property type="entry name" value="P-loop containing nucleotide triphosphate hydrolases"/>
    <property type="match status" value="2"/>
</dbReference>
<keyword evidence="6 9" id="KW-0067">ATP-binding</keyword>
<keyword evidence="4" id="KW-1003">Cell membrane</keyword>
<gene>
    <name evidence="9" type="ORF">EXH44_09030</name>
</gene>
<dbReference type="RefSeq" id="WP_162857170.1">
    <property type="nucleotide sequence ID" value="NZ_CP038145.1"/>
</dbReference>
<protein>
    <submittedName>
        <fullName evidence="9">ABC transporter ATP-binding protein</fullName>
    </submittedName>
</protein>
<dbReference type="PROSITE" id="PS50893">
    <property type="entry name" value="ABC_TRANSPORTER_2"/>
    <property type="match status" value="2"/>
</dbReference>
<dbReference type="InterPro" id="IPR050388">
    <property type="entry name" value="ABC_Ni/Peptide_Import"/>
</dbReference>
<keyword evidence="10" id="KW-1185">Reference proteome</keyword>
<keyword evidence="3" id="KW-0813">Transport</keyword>
<evidence type="ECO:0000259" key="8">
    <source>
        <dbReference type="PROSITE" id="PS50893"/>
    </source>
</evidence>
<organism evidence="9 10">
    <name type="scientific">Actinobacillus indolicus</name>
    <dbReference type="NCBI Taxonomy" id="51049"/>
    <lineage>
        <taxon>Bacteria</taxon>
        <taxon>Pseudomonadati</taxon>
        <taxon>Pseudomonadota</taxon>
        <taxon>Gammaproteobacteria</taxon>
        <taxon>Pasteurellales</taxon>
        <taxon>Pasteurellaceae</taxon>
        <taxon>Actinobacillus</taxon>
    </lineage>
</organism>
<evidence type="ECO:0000256" key="5">
    <source>
        <dbReference type="ARBA" id="ARBA00022741"/>
    </source>
</evidence>
<name>A0A4P7CJQ5_9PAST</name>
<dbReference type="InterPro" id="IPR003593">
    <property type="entry name" value="AAA+_ATPase"/>
</dbReference>
<evidence type="ECO:0000256" key="7">
    <source>
        <dbReference type="ARBA" id="ARBA00023136"/>
    </source>
</evidence>
<accession>A0A4P7CJQ5</accession>
<dbReference type="Pfam" id="PF00005">
    <property type="entry name" value="ABC_tran"/>
    <property type="match status" value="2"/>
</dbReference>
<proteinExistence type="inferred from homology"/>
<comment type="similarity">
    <text evidence="2">Belongs to the ABC transporter superfamily.</text>
</comment>
<dbReference type="PROSITE" id="PS00211">
    <property type="entry name" value="ABC_TRANSPORTER_1"/>
    <property type="match status" value="2"/>
</dbReference>
<dbReference type="SMART" id="SM00382">
    <property type="entry name" value="AAA"/>
    <property type="match status" value="2"/>
</dbReference>
<dbReference type="SUPFAM" id="SSF52540">
    <property type="entry name" value="P-loop containing nucleoside triphosphate hydrolases"/>
    <property type="match status" value="2"/>
</dbReference>
<dbReference type="CDD" id="cd03257">
    <property type="entry name" value="ABC_NikE_OppD_transporters"/>
    <property type="match status" value="1"/>
</dbReference>
<dbReference type="GO" id="GO:0016887">
    <property type="term" value="F:ATP hydrolysis activity"/>
    <property type="evidence" value="ECO:0007669"/>
    <property type="project" value="InterPro"/>
</dbReference>
<feature type="domain" description="ABC transporter" evidence="8">
    <location>
        <begin position="268"/>
        <end position="469"/>
    </location>
</feature>
<dbReference type="InterPro" id="IPR003439">
    <property type="entry name" value="ABC_transporter-like_ATP-bd"/>
</dbReference>
<dbReference type="GO" id="GO:0005524">
    <property type="term" value="F:ATP binding"/>
    <property type="evidence" value="ECO:0007669"/>
    <property type="project" value="UniProtKB-KW"/>
</dbReference>
<dbReference type="InterPro" id="IPR027417">
    <property type="entry name" value="P-loop_NTPase"/>
</dbReference>
<evidence type="ECO:0000313" key="10">
    <source>
        <dbReference type="Proteomes" id="UP000294444"/>
    </source>
</evidence>
<dbReference type="Proteomes" id="UP000294444">
    <property type="component" value="Chromosome"/>
</dbReference>
<evidence type="ECO:0000256" key="6">
    <source>
        <dbReference type="ARBA" id="ARBA00022840"/>
    </source>
</evidence>
<dbReference type="PANTHER" id="PTHR43297">
    <property type="entry name" value="OLIGOPEPTIDE TRANSPORT ATP-BINDING PROTEIN APPD"/>
    <property type="match status" value="1"/>
</dbReference>
<evidence type="ECO:0000313" key="9">
    <source>
        <dbReference type="EMBL" id="QBQ64355.1"/>
    </source>
</evidence>
<dbReference type="GO" id="GO:0005886">
    <property type="term" value="C:plasma membrane"/>
    <property type="evidence" value="ECO:0007669"/>
    <property type="project" value="UniProtKB-SubCell"/>
</dbReference>
<evidence type="ECO:0000256" key="1">
    <source>
        <dbReference type="ARBA" id="ARBA00004417"/>
    </source>
</evidence>
<keyword evidence="5" id="KW-0547">Nucleotide-binding</keyword>
<evidence type="ECO:0000256" key="4">
    <source>
        <dbReference type="ARBA" id="ARBA00022475"/>
    </source>
</evidence>
<feature type="domain" description="ABC transporter" evidence="8">
    <location>
        <begin position="4"/>
        <end position="245"/>
    </location>
</feature>
<keyword evidence="7" id="KW-0472">Membrane</keyword>
<comment type="subcellular location">
    <subcellularLocation>
        <location evidence="1">Cell inner membrane</location>
        <topology evidence="1">Peripheral membrane protein</topology>
    </subcellularLocation>
</comment>